<proteinExistence type="predicted"/>
<name>U4LQI0_PYROM</name>
<evidence type="ECO:0000313" key="3">
    <source>
        <dbReference type="Proteomes" id="UP000018144"/>
    </source>
</evidence>
<dbReference type="InterPro" id="IPR014848">
    <property type="entry name" value="Rgp1"/>
</dbReference>
<feature type="region of interest" description="Disordered" evidence="1">
    <location>
        <begin position="565"/>
        <end position="587"/>
    </location>
</feature>
<organism evidence="2 3">
    <name type="scientific">Pyronema omphalodes (strain CBS 100304)</name>
    <name type="common">Pyronema confluens</name>
    <dbReference type="NCBI Taxonomy" id="1076935"/>
    <lineage>
        <taxon>Eukaryota</taxon>
        <taxon>Fungi</taxon>
        <taxon>Dikarya</taxon>
        <taxon>Ascomycota</taxon>
        <taxon>Pezizomycotina</taxon>
        <taxon>Pezizomycetes</taxon>
        <taxon>Pezizales</taxon>
        <taxon>Pyronemataceae</taxon>
        <taxon>Pyronema</taxon>
    </lineage>
</organism>
<dbReference type="OMA" id="VLGHDLM"/>
<sequence>MSDIRVFVTFPESPNVFAGQTLQCKITFKNVSPASQHPGSRGIGATYPAGASLGPAPIIGAQHNGKQRGPPLQIPGSSRPGSVSPRPNSSRPPSAGHKPSYSQPTPTVRPKTATAPFSPTVLPPLSPNTPGHKHKRSISIVSLSSDAGIEPGVRGRNEGLRSPTTQPRRGGHGRSASVQTVSGRITGGGGGISGPTSPAAISARGNMPQTPPVDDIMSKFSFPARKPSGGSGAPPTPVSPRAGRSGRSPSLSKVSEGPSDLGIGHERSPGRTSNLRVNTDTQPPNRIDLKSPSDDSEYDNMASSRLIPAQSVNGTPRSSGEFYSMSNSTTETLISEYDPKNSRFSRNTHNRRHSLLPVGSRQVTDTLMMGYAQVMGSFTLDGSLVQSNIFEDVKRKGVVGTHSGGGVVGIETNKTDGGFLSGFGWGGFGGLLGGSNMSTIAEMKSSASGKSIPILSTPQSILFVDLRLSPGESRSYLYKFTLPKTLPPSHRGKAIKITYNLVLGTQRPGNGTIKPSIIEIPFRVFPYVAANGTLHTHDLLSPHILLRDEATTVCLDDPLLTPSPSRAAASKSSSSPNCSTTNAAKPAPSSLKDFLAYVDDLLAPQSPSGHNISGHLGLLSPTYAPKRSSWLDEPPLSCSENIEMTLLAGLSGHHSSFEIARNSRKVATITLARPAYKLGETLIAVIDFTGAVIPCIHLHATLESSEEVEKSLALRSAASIQRGTRRVWYSQGMDTGFKRRVVFSATIPQGATPEFKTTGVGVRWGVRFEFITAVQQGGNAAQGNEGSLLELGYKDERAEFWEAKQMLAVESFDASVPVRVFGADMGKEVGGASRGREEGWVV</sequence>
<dbReference type="Pfam" id="PF08737">
    <property type="entry name" value="Rgp1"/>
    <property type="match status" value="1"/>
</dbReference>
<evidence type="ECO:0000313" key="2">
    <source>
        <dbReference type="EMBL" id="CCX29566.1"/>
    </source>
</evidence>
<dbReference type="AlphaFoldDB" id="U4LQI0"/>
<feature type="compositionally biased region" description="Low complexity" evidence="1">
    <location>
        <begin position="75"/>
        <end position="96"/>
    </location>
</feature>
<dbReference type="Proteomes" id="UP000018144">
    <property type="component" value="Unassembled WGS sequence"/>
</dbReference>
<gene>
    <name evidence="2" type="ORF">PCON_05637</name>
</gene>
<keyword evidence="3" id="KW-1185">Reference proteome</keyword>
<dbReference type="EMBL" id="HF935279">
    <property type="protein sequence ID" value="CCX29566.1"/>
    <property type="molecule type" value="Genomic_DNA"/>
</dbReference>
<feature type="compositionally biased region" description="Low complexity" evidence="1">
    <location>
        <begin position="239"/>
        <end position="252"/>
    </location>
</feature>
<feature type="compositionally biased region" description="Low complexity" evidence="1">
    <location>
        <begin position="565"/>
        <end position="584"/>
    </location>
</feature>
<dbReference type="eggNOG" id="KOG4469">
    <property type="taxonomic scope" value="Eukaryota"/>
</dbReference>
<protein>
    <submittedName>
        <fullName evidence="2">Similar to Retrograde Golgi transport protein RGP1 homolog acc. no. Q8BHT7</fullName>
    </submittedName>
</protein>
<dbReference type="PANTHER" id="PTHR12507">
    <property type="entry name" value="REDUCED GROWTH PHENOTYPE 1 RGP1, YEAST -RELATED"/>
    <property type="match status" value="1"/>
</dbReference>
<feature type="compositionally biased region" description="Polar residues" evidence="1">
    <location>
        <begin position="270"/>
        <end position="284"/>
    </location>
</feature>
<reference evidence="2 3" key="1">
    <citation type="journal article" date="2013" name="PLoS Genet.">
        <title>The genome and development-dependent transcriptomes of Pyronema confluens: a window into fungal evolution.</title>
        <authorList>
            <person name="Traeger S."/>
            <person name="Altegoer F."/>
            <person name="Freitag M."/>
            <person name="Gabaldon T."/>
            <person name="Kempken F."/>
            <person name="Kumar A."/>
            <person name="Marcet-Houben M."/>
            <person name="Poggeler S."/>
            <person name="Stajich J.E."/>
            <person name="Nowrousian M."/>
        </authorList>
    </citation>
    <scope>NUCLEOTIDE SEQUENCE [LARGE SCALE GENOMIC DNA]</scope>
    <source>
        <strain evidence="3">CBS 100304</strain>
        <tissue evidence="2">Vegetative mycelium</tissue>
    </source>
</reference>
<evidence type="ECO:0000256" key="1">
    <source>
        <dbReference type="SAM" id="MobiDB-lite"/>
    </source>
</evidence>
<feature type="region of interest" description="Disordered" evidence="1">
    <location>
        <begin position="32"/>
        <end position="324"/>
    </location>
</feature>
<accession>U4LQI0</accession>
<dbReference type="OrthoDB" id="1918at2759"/>
<dbReference type="STRING" id="1076935.U4LQI0"/>